<dbReference type="OrthoDB" id="10263094at2759"/>
<organism evidence="10 11">
    <name type="scientific">Ascodesmis nigricans</name>
    <dbReference type="NCBI Taxonomy" id="341454"/>
    <lineage>
        <taxon>Eukaryota</taxon>
        <taxon>Fungi</taxon>
        <taxon>Dikarya</taxon>
        <taxon>Ascomycota</taxon>
        <taxon>Pezizomycotina</taxon>
        <taxon>Pezizomycetes</taxon>
        <taxon>Pezizales</taxon>
        <taxon>Ascodesmidaceae</taxon>
        <taxon>Ascodesmis</taxon>
    </lineage>
</organism>
<dbReference type="EMBL" id="ML220167">
    <property type="protein sequence ID" value="TGZ76767.1"/>
    <property type="molecule type" value="Genomic_DNA"/>
</dbReference>
<dbReference type="PANTHER" id="PTHR11247">
    <property type="entry name" value="PALMITOYL-PROTEIN THIOESTERASE/DOLICHYLDIPHOSPHATASE 1"/>
    <property type="match status" value="1"/>
</dbReference>
<sequence>MRLRNDLLFSILLPILLPLTSSTQLPLVIWHGLGDTFTNPSLLSLTTLAANTNPNTSTYLIHLSPSSATDRTSTFLGHLPTQLSTICTTLSTDPSLSGGFNALGLSQGGQFLRGLIETCPTLPRVGTLITLGSQHSGISRFVKRCDLTDWVCELTVKALNTAKWGRWAQRNVVPAQYFRDPRDSESFLRYSGWLADVNNERPGDGEDGREREEGRKYKERLVGRLGRLVMLMWRDDETVVPKESAWFADVYEDDDEEEGDDGEGKRRVVWLNQTQGYKDDWIGMRTLDEEGRLEFLEVEGGHMEIGEELARELMWVYFGPDGKRGEWKWSPPKEDERRVEEVGWELR</sequence>
<evidence type="ECO:0000256" key="1">
    <source>
        <dbReference type="ARBA" id="ARBA00012423"/>
    </source>
</evidence>
<evidence type="ECO:0000256" key="9">
    <source>
        <dbReference type="SAM" id="SignalP"/>
    </source>
</evidence>
<evidence type="ECO:0000256" key="4">
    <source>
        <dbReference type="ARBA" id="ARBA00022801"/>
    </source>
</evidence>
<dbReference type="InterPro" id="IPR029058">
    <property type="entry name" value="AB_hydrolase_fold"/>
</dbReference>
<evidence type="ECO:0000256" key="3">
    <source>
        <dbReference type="ARBA" id="ARBA00022729"/>
    </source>
</evidence>
<evidence type="ECO:0000256" key="5">
    <source>
        <dbReference type="ARBA" id="ARBA00023157"/>
    </source>
</evidence>
<dbReference type="Proteomes" id="UP000298138">
    <property type="component" value="Unassembled WGS sequence"/>
</dbReference>
<feature type="signal peptide" evidence="9">
    <location>
        <begin position="1"/>
        <end position="22"/>
    </location>
</feature>
<protein>
    <recommendedName>
        <fullName evidence="2">Palmitoyl-protein thioesterase 1</fullName>
        <ecNumber evidence="1">3.1.2.22</ecNumber>
    </recommendedName>
    <alternativeName>
        <fullName evidence="7">Palmitoyl-protein hydrolase 1</fullName>
    </alternativeName>
</protein>
<dbReference type="InParanoid" id="A0A4S2MQU2"/>
<keyword evidence="6" id="KW-0325">Glycoprotein</keyword>
<reference evidence="10 11" key="1">
    <citation type="submission" date="2019-04" db="EMBL/GenBank/DDBJ databases">
        <title>Comparative genomics and transcriptomics to analyze fruiting body development in filamentous ascomycetes.</title>
        <authorList>
            <consortium name="DOE Joint Genome Institute"/>
            <person name="Lutkenhaus R."/>
            <person name="Traeger S."/>
            <person name="Breuer J."/>
            <person name="Kuo A."/>
            <person name="Lipzen A."/>
            <person name="Pangilinan J."/>
            <person name="Dilworth D."/>
            <person name="Sandor L."/>
            <person name="Poggeler S."/>
            <person name="Barry K."/>
            <person name="Grigoriev I.V."/>
            <person name="Nowrousian M."/>
        </authorList>
    </citation>
    <scope>NUCLEOTIDE SEQUENCE [LARGE SCALE GENOMIC DNA]</scope>
    <source>
        <strain evidence="10 11">CBS 389.68</strain>
    </source>
</reference>
<dbReference type="InterPro" id="IPR002472">
    <property type="entry name" value="Palm_thioest"/>
</dbReference>
<evidence type="ECO:0000256" key="8">
    <source>
        <dbReference type="SAM" id="MobiDB-lite"/>
    </source>
</evidence>
<gene>
    <name evidence="10" type="ORF">EX30DRAFT_344649</name>
</gene>
<proteinExistence type="predicted"/>
<evidence type="ECO:0000256" key="2">
    <source>
        <dbReference type="ARBA" id="ARBA00014212"/>
    </source>
</evidence>
<evidence type="ECO:0000256" key="6">
    <source>
        <dbReference type="ARBA" id="ARBA00023180"/>
    </source>
</evidence>
<feature type="chain" id="PRO_5020221121" description="Palmitoyl-protein thioesterase 1" evidence="9">
    <location>
        <begin position="23"/>
        <end position="347"/>
    </location>
</feature>
<evidence type="ECO:0000313" key="11">
    <source>
        <dbReference type="Proteomes" id="UP000298138"/>
    </source>
</evidence>
<accession>A0A4S2MQU2</accession>
<dbReference type="Gene3D" id="3.40.50.1820">
    <property type="entry name" value="alpha/beta hydrolase"/>
    <property type="match status" value="1"/>
</dbReference>
<evidence type="ECO:0000313" key="10">
    <source>
        <dbReference type="EMBL" id="TGZ76767.1"/>
    </source>
</evidence>
<evidence type="ECO:0000256" key="7">
    <source>
        <dbReference type="ARBA" id="ARBA00031934"/>
    </source>
</evidence>
<keyword evidence="3 9" id="KW-0732">Signal</keyword>
<dbReference type="PANTHER" id="PTHR11247:SF8">
    <property type="entry name" value="PALMITOYL-PROTEIN THIOESTERASE 1"/>
    <property type="match status" value="1"/>
</dbReference>
<keyword evidence="4 10" id="KW-0378">Hydrolase</keyword>
<dbReference type="SUPFAM" id="SSF53474">
    <property type="entry name" value="alpha/beta-Hydrolases"/>
    <property type="match status" value="1"/>
</dbReference>
<dbReference type="STRING" id="341454.A0A4S2MQU2"/>
<dbReference type="Pfam" id="PF02089">
    <property type="entry name" value="Palm_thioest"/>
    <property type="match status" value="1"/>
</dbReference>
<dbReference type="PRINTS" id="PR00414">
    <property type="entry name" value="PPTHIESTRASE"/>
</dbReference>
<keyword evidence="5" id="KW-1015">Disulfide bond</keyword>
<dbReference type="EC" id="3.1.2.22" evidence="1"/>
<keyword evidence="11" id="KW-1185">Reference proteome</keyword>
<dbReference type="GO" id="GO:0008474">
    <property type="term" value="F:palmitoyl-(protein) hydrolase activity"/>
    <property type="evidence" value="ECO:0007669"/>
    <property type="project" value="UniProtKB-EC"/>
</dbReference>
<feature type="region of interest" description="Disordered" evidence="8">
    <location>
        <begin position="328"/>
        <end position="347"/>
    </location>
</feature>
<name>A0A4S2MQU2_9PEZI</name>
<dbReference type="AlphaFoldDB" id="A0A4S2MQU2"/>